<evidence type="ECO:0000256" key="1">
    <source>
        <dbReference type="ARBA" id="ARBA00004442"/>
    </source>
</evidence>
<dbReference type="PANTHER" id="PTHR10612:SF34">
    <property type="entry name" value="APOLIPOPROTEIN D"/>
    <property type="match status" value="1"/>
</dbReference>
<evidence type="ECO:0000313" key="16">
    <source>
        <dbReference type="Proteomes" id="UP000295668"/>
    </source>
</evidence>
<name>A0A4R5MN23_9SPHI</name>
<dbReference type="Proteomes" id="UP000295668">
    <property type="component" value="Unassembled WGS sequence"/>
</dbReference>
<dbReference type="PIRSF" id="PIRSF036893">
    <property type="entry name" value="Lipocalin_ApoD"/>
    <property type="match status" value="1"/>
</dbReference>
<comment type="subcellular location">
    <subcellularLocation>
        <location evidence="1">Cell outer membrane</location>
    </subcellularLocation>
    <subcellularLocation>
        <location evidence="2">Membrane</location>
        <topology evidence="2">Lipid-anchor</topology>
    </subcellularLocation>
</comment>
<evidence type="ECO:0000256" key="3">
    <source>
        <dbReference type="ARBA" id="ARBA00006889"/>
    </source>
</evidence>
<dbReference type="PRINTS" id="PR01171">
    <property type="entry name" value="BCTLIPOCALIN"/>
</dbReference>
<evidence type="ECO:0000256" key="7">
    <source>
        <dbReference type="ARBA" id="ARBA00023136"/>
    </source>
</evidence>
<organism evidence="15 16">
    <name type="scientific">Pedobacter changchengzhani</name>
    <dbReference type="NCBI Taxonomy" id="2529274"/>
    <lineage>
        <taxon>Bacteria</taxon>
        <taxon>Pseudomonadati</taxon>
        <taxon>Bacteroidota</taxon>
        <taxon>Sphingobacteriia</taxon>
        <taxon>Sphingobacteriales</taxon>
        <taxon>Sphingobacteriaceae</taxon>
        <taxon>Pedobacter</taxon>
    </lineage>
</organism>
<proteinExistence type="inferred from homology"/>
<evidence type="ECO:0000256" key="9">
    <source>
        <dbReference type="ARBA" id="ARBA00023237"/>
    </source>
</evidence>
<dbReference type="GO" id="GO:0009279">
    <property type="term" value="C:cell outer membrane"/>
    <property type="evidence" value="ECO:0007669"/>
    <property type="project" value="UniProtKB-SubCell"/>
</dbReference>
<evidence type="ECO:0000256" key="8">
    <source>
        <dbReference type="ARBA" id="ARBA00023139"/>
    </source>
</evidence>
<keyword evidence="16" id="KW-1185">Reference proteome</keyword>
<dbReference type="Gene3D" id="2.40.128.20">
    <property type="match status" value="1"/>
</dbReference>
<evidence type="ECO:0000256" key="4">
    <source>
        <dbReference type="ARBA" id="ARBA00011738"/>
    </source>
</evidence>
<dbReference type="PROSITE" id="PS51257">
    <property type="entry name" value="PROKAR_LIPOPROTEIN"/>
    <property type="match status" value="1"/>
</dbReference>
<comment type="function">
    <text evidence="11">Involved in the storage or transport of lipids necessary for membrane maintenance under stressful conditions. Displays a binding preference for lysophospholipids.</text>
</comment>
<keyword evidence="9" id="KW-0998">Cell outer membrane</keyword>
<keyword evidence="8" id="KW-0564">Palmitate</keyword>
<evidence type="ECO:0000256" key="2">
    <source>
        <dbReference type="ARBA" id="ARBA00004635"/>
    </source>
</evidence>
<dbReference type="InterPro" id="IPR000566">
    <property type="entry name" value="Lipocln_cytosolic_FA-bd_dom"/>
</dbReference>
<dbReference type="GO" id="GO:0008289">
    <property type="term" value="F:lipid binding"/>
    <property type="evidence" value="ECO:0007669"/>
    <property type="project" value="UniProtKB-KW"/>
</dbReference>
<dbReference type="OrthoDB" id="594739at2"/>
<feature type="domain" description="Lipocalin/cytosolic fatty-acid binding" evidence="14">
    <location>
        <begin position="39"/>
        <end position="175"/>
    </location>
</feature>
<gene>
    <name evidence="15" type="ORF">EZJ43_03155</name>
</gene>
<accession>A0A4R5MN23</accession>
<evidence type="ECO:0000259" key="14">
    <source>
        <dbReference type="Pfam" id="PF08212"/>
    </source>
</evidence>
<evidence type="ECO:0000256" key="5">
    <source>
        <dbReference type="ARBA" id="ARBA00022729"/>
    </source>
</evidence>
<dbReference type="FunFam" id="2.40.128.20:FF:000002">
    <property type="entry name" value="Outer membrane lipoprotein Blc"/>
    <property type="match status" value="1"/>
</dbReference>
<protein>
    <recommendedName>
        <fullName evidence="12">Outer membrane lipoprotein Blc</fullName>
    </recommendedName>
</protein>
<dbReference type="InterPro" id="IPR022272">
    <property type="entry name" value="Lipocalin_CS"/>
</dbReference>
<comment type="caution">
    <text evidence="15">The sequence shown here is derived from an EMBL/GenBank/DDBJ whole genome shotgun (WGS) entry which is preliminary data.</text>
</comment>
<evidence type="ECO:0000256" key="13">
    <source>
        <dbReference type="PIRNR" id="PIRNR036893"/>
    </source>
</evidence>
<keyword evidence="10" id="KW-0449">Lipoprotein</keyword>
<dbReference type="InterPro" id="IPR012674">
    <property type="entry name" value="Calycin"/>
</dbReference>
<dbReference type="SUPFAM" id="SSF50814">
    <property type="entry name" value="Lipocalins"/>
    <property type="match status" value="1"/>
</dbReference>
<comment type="similarity">
    <text evidence="3 13">Belongs to the calycin superfamily. Lipocalin family.</text>
</comment>
<feature type="chain" id="PRO_5021061809" description="Outer membrane lipoprotein Blc" evidence="13">
    <location>
        <begin position="25"/>
        <end position="179"/>
    </location>
</feature>
<dbReference type="GO" id="GO:0006950">
    <property type="term" value="P:response to stress"/>
    <property type="evidence" value="ECO:0007669"/>
    <property type="project" value="UniProtKB-ARBA"/>
</dbReference>
<dbReference type="AlphaFoldDB" id="A0A4R5MN23"/>
<comment type="subunit">
    <text evidence="4">Homodimer.</text>
</comment>
<dbReference type="InterPro" id="IPR047202">
    <property type="entry name" value="Lipocalin_Blc-like_dom"/>
</dbReference>
<dbReference type="PROSITE" id="PS00213">
    <property type="entry name" value="LIPOCALIN"/>
    <property type="match status" value="1"/>
</dbReference>
<evidence type="ECO:0000256" key="11">
    <source>
        <dbReference type="ARBA" id="ARBA00057024"/>
    </source>
</evidence>
<evidence type="ECO:0000256" key="10">
    <source>
        <dbReference type="ARBA" id="ARBA00023288"/>
    </source>
</evidence>
<dbReference type="PANTHER" id="PTHR10612">
    <property type="entry name" value="APOLIPOPROTEIN D"/>
    <property type="match status" value="1"/>
</dbReference>
<feature type="signal peptide" evidence="13">
    <location>
        <begin position="1"/>
        <end position="24"/>
    </location>
</feature>
<reference evidence="15 16" key="1">
    <citation type="submission" date="2019-02" db="EMBL/GenBank/DDBJ databases">
        <title>Pedobacter sp. nov., a novel speices isolated from soil of pinguins habitat in Antarcitica.</title>
        <authorList>
            <person name="He R.-H."/>
        </authorList>
    </citation>
    <scope>NUCLEOTIDE SEQUENCE [LARGE SCALE GENOMIC DNA]</scope>
    <source>
        <strain evidence="15 16">E01020</strain>
    </source>
</reference>
<dbReference type="InterPro" id="IPR022271">
    <property type="entry name" value="Lipocalin_ApoD"/>
</dbReference>
<dbReference type="EMBL" id="SJCY01000002">
    <property type="protein sequence ID" value="TDG37132.1"/>
    <property type="molecule type" value="Genomic_DNA"/>
</dbReference>
<evidence type="ECO:0000313" key="15">
    <source>
        <dbReference type="EMBL" id="TDG37132.1"/>
    </source>
</evidence>
<evidence type="ECO:0000256" key="6">
    <source>
        <dbReference type="ARBA" id="ARBA00023121"/>
    </source>
</evidence>
<dbReference type="RefSeq" id="WP_133261224.1">
    <property type="nucleotide sequence ID" value="NZ_SJCY01000002.1"/>
</dbReference>
<dbReference type="InterPro" id="IPR002446">
    <property type="entry name" value="Lipocalin_bac"/>
</dbReference>
<keyword evidence="7" id="KW-0472">Membrane</keyword>
<evidence type="ECO:0000256" key="12">
    <source>
        <dbReference type="ARBA" id="ARBA00071217"/>
    </source>
</evidence>
<dbReference type="Pfam" id="PF08212">
    <property type="entry name" value="Lipocalin_2"/>
    <property type="match status" value="1"/>
</dbReference>
<sequence>MKKKYILLSVGVAVVALSLIQSCATIPKNVTAVKNFQKDKYLGKWYEIARLDYRFERNLDNATAEYSLNDDGTIKVINKGYNYKKNEWKSVKGKAKFVGLENEGNLKVSFFGPFYAGYNVVKVDDDYQNALVYGGSTKYIWILSRHKEITKQVKEEFLAKAKRDGYDLTDLIWVKHDKD</sequence>
<dbReference type="CDD" id="cd19438">
    <property type="entry name" value="lipocalin_Blc-like"/>
    <property type="match status" value="1"/>
</dbReference>
<keyword evidence="5 13" id="KW-0732">Signal</keyword>
<keyword evidence="6" id="KW-0446">Lipid-binding</keyword>